<dbReference type="InterPro" id="IPR009003">
    <property type="entry name" value="Peptidase_S1_PA"/>
</dbReference>
<sequence length="675" mass="73891">MIDRLLREYLGVSALRPDNRRARGTEGVLSMEARRDAPRLVQIKGREGRPVGSGFLISRHQILTCAHVVTAALGLDSHSDHGPRTPLQVALLATGEEPAEEATAEVVPGSWLPRRAASGDVAVLRLVEPRDFLPLPRTISDRARTGHVVRLITAKGILPAVVKDAPQLDRSDEWGLLDFGTGLPGPGSSGSPVVDELGAVVGVFTALQDAPDKKSGRFLPLSAALQRIPLLVPQPAGAALPAHDAPTLREFSDLVEALMALPVIRSPLLFPSLVQELQAATGLDVDEHVPVRTSVTQLVRQLMGRPEALRVLVDVLRALDPGSSEVEAFAALADKFATPSLLLAGERNRLQELLAHTGSEGALGRLRDLEERGDPPGRTPALLEFVARRAAAAPADVRAELDAWQKRVATRLGIRPLPVPRQEPVLSIAVDRTYWGEEGRHYHLTALIVRPDGTTRRMRLVEEAGHESLPQTVRHVVGQFELQEGTFTHLSAPIEFVLPFRLLTLPVEKFITADETVPHVLGWDHPVWVAPAELIERDRLHWRWRRRWRSLKDTPPSERQTRWVRGAGGRALLLDAAGLIFPRSGDPVAAALLQGSPVLLWTPDPLAPETEAALSDMASRVPLEEIPEAVRSWRRQQASRHVDEPAARICLIYADPERLRVAFPRLSPADPVAEP</sequence>
<gene>
    <name evidence="3" type="ORF">BFF78_07450</name>
</gene>
<evidence type="ECO:0008006" key="5">
    <source>
        <dbReference type="Google" id="ProtNLM"/>
    </source>
</evidence>
<dbReference type="AlphaFoldDB" id="A0A1D7Y5W6"/>
<dbReference type="Gene3D" id="2.40.10.120">
    <property type="match status" value="1"/>
</dbReference>
<dbReference type="SUPFAM" id="SSF50494">
    <property type="entry name" value="Trypsin-like serine proteases"/>
    <property type="match status" value="1"/>
</dbReference>
<evidence type="ECO:0000313" key="3">
    <source>
        <dbReference type="EMBL" id="AOR30906.1"/>
    </source>
</evidence>
<dbReference type="Pfam" id="PF19956">
    <property type="entry name" value="EAD2"/>
    <property type="match status" value="1"/>
</dbReference>
<dbReference type="Proteomes" id="UP000094960">
    <property type="component" value="Chromosome"/>
</dbReference>
<dbReference type="Pfam" id="PF13365">
    <property type="entry name" value="Trypsin_2"/>
    <property type="match status" value="1"/>
</dbReference>
<organism evidence="3 4">
    <name type="scientific">Streptomyces fodineus</name>
    <dbReference type="NCBI Taxonomy" id="1904616"/>
    <lineage>
        <taxon>Bacteria</taxon>
        <taxon>Bacillati</taxon>
        <taxon>Actinomycetota</taxon>
        <taxon>Actinomycetes</taxon>
        <taxon>Kitasatosporales</taxon>
        <taxon>Streptomycetaceae</taxon>
        <taxon>Streptomyces</taxon>
    </lineage>
</organism>
<protein>
    <recommendedName>
        <fullName evidence="5">Serine protease</fullName>
    </recommendedName>
</protein>
<dbReference type="InterPro" id="IPR045431">
    <property type="entry name" value="EAD2"/>
</dbReference>
<dbReference type="InterPro" id="IPR045450">
    <property type="entry name" value="VMAP_C"/>
</dbReference>
<dbReference type="KEGG" id="spun:BFF78_07450"/>
<accession>A0A1D7Y5W6</accession>
<dbReference type="Pfam" id="PF20028">
    <property type="entry name" value="VMAP-C"/>
    <property type="match status" value="1"/>
</dbReference>
<evidence type="ECO:0000313" key="4">
    <source>
        <dbReference type="Proteomes" id="UP000094960"/>
    </source>
</evidence>
<name>A0A1D7Y5W6_9ACTN</name>
<feature type="domain" description="vWA-MoxR associated protein C-terminal" evidence="2">
    <location>
        <begin position="441"/>
        <end position="656"/>
    </location>
</feature>
<dbReference type="EMBL" id="CP017248">
    <property type="protein sequence ID" value="AOR30906.1"/>
    <property type="molecule type" value="Genomic_DNA"/>
</dbReference>
<evidence type="ECO:0000259" key="2">
    <source>
        <dbReference type="Pfam" id="PF20028"/>
    </source>
</evidence>
<feature type="domain" description="Effector-associated" evidence="1">
    <location>
        <begin position="255"/>
        <end position="334"/>
    </location>
</feature>
<reference evidence="4" key="1">
    <citation type="submission" date="2016-09" db="EMBL/GenBank/DDBJ databases">
        <title>Streptomyces puniciscabiei strain:TW1S1 Genome sequencing and assembly.</title>
        <authorList>
            <person name="Kim M.-K."/>
            <person name="Kim S.B."/>
        </authorList>
    </citation>
    <scope>NUCLEOTIDE SEQUENCE [LARGE SCALE GENOMIC DNA]</scope>
    <source>
        <strain evidence="4">TW1S1</strain>
    </source>
</reference>
<proteinExistence type="predicted"/>
<keyword evidence="4" id="KW-1185">Reference proteome</keyword>
<evidence type="ECO:0000259" key="1">
    <source>
        <dbReference type="Pfam" id="PF19956"/>
    </source>
</evidence>